<comment type="caution">
    <text evidence="1">The sequence shown here is derived from an EMBL/GenBank/DDBJ whole genome shotgun (WGS) entry which is preliminary data.</text>
</comment>
<evidence type="ECO:0000313" key="2">
    <source>
        <dbReference type="Proteomes" id="UP000828390"/>
    </source>
</evidence>
<keyword evidence="2" id="KW-1185">Reference proteome</keyword>
<dbReference type="EMBL" id="JAIWYP010000012">
    <property type="protein sequence ID" value="KAH3729592.1"/>
    <property type="molecule type" value="Genomic_DNA"/>
</dbReference>
<sequence>MEKPCRASLIGSVCRQIGPTDNTRGIPRTFFSMYRNLQKSHMSLLLGKLALMHVQSAQANEEQYFLLLLNFFVKTKSLLKENPVKVESFVPE</sequence>
<dbReference type="AlphaFoldDB" id="A0A9D4CS30"/>
<proteinExistence type="predicted"/>
<accession>A0A9D4CS30</accession>
<reference evidence="1" key="2">
    <citation type="submission" date="2020-11" db="EMBL/GenBank/DDBJ databases">
        <authorList>
            <person name="McCartney M.A."/>
            <person name="Auch B."/>
            <person name="Kono T."/>
            <person name="Mallez S."/>
            <person name="Becker A."/>
            <person name="Gohl D.M."/>
            <person name="Silverstein K.A.T."/>
            <person name="Koren S."/>
            <person name="Bechman K.B."/>
            <person name="Herman A."/>
            <person name="Abrahante J.E."/>
            <person name="Garbe J."/>
        </authorList>
    </citation>
    <scope>NUCLEOTIDE SEQUENCE</scope>
    <source>
        <strain evidence="1">Duluth1</strain>
        <tissue evidence="1">Whole animal</tissue>
    </source>
</reference>
<gene>
    <name evidence="1" type="ORF">DPMN_055564</name>
</gene>
<name>A0A9D4CS30_DREPO</name>
<dbReference type="Proteomes" id="UP000828390">
    <property type="component" value="Unassembled WGS sequence"/>
</dbReference>
<evidence type="ECO:0000313" key="1">
    <source>
        <dbReference type="EMBL" id="KAH3729592.1"/>
    </source>
</evidence>
<protein>
    <submittedName>
        <fullName evidence="1">Uncharacterized protein</fullName>
    </submittedName>
</protein>
<organism evidence="1 2">
    <name type="scientific">Dreissena polymorpha</name>
    <name type="common">Zebra mussel</name>
    <name type="synonym">Mytilus polymorpha</name>
    <dbReference type="NCBI Taxonomy" id="45954"/>
    <lineage>
        <taxon>Eukaryota</taxon>
        <taxon>Metazoa</taxon>
        <taxon>Spiralia</taxon>
        <taxon>Lophotrochozoa</taxon>
        <taxon>Mollusca</taxon>
        <taxon>Bivalvia</taxon>
        <taxon>Autobranchia</taxon>
        <taxon>Heteroconchia</taxon>
        <taxon>Euheterodonta</taxon>
        <taxon>Imparidentia</taxon>
        <taxon>Neoheterodontei</taxon>
        <taxon>Myida</taxon>
        <taxon>Dreissenoidea</taxon>
        <taxon>Dreissenidae</taxon>
        <taxon>Dreissena</taxon>
    </lineage>
</organism>
<reference evidence="1" key="1">
    <citation type="journal article" date="2019" name="bioRxiv">
        <title>The Genome of the Zebra Mussel, Dreissena polymorpha: A Resource for Invasive Species Research.</title>
        <authorList>
            <person name="McCartney M.A."/>
            <person name="Auch B."/>
            <person name="Kono T."/>
            <person name="Mallez S."/>
            <person name="Zhang Y."/>
            <person name="Obille A."/>
            <person name="Becker A."/>
            <person name="Abrahante J.E."/>
            <person name="Garbe J."/>
            <person name="Badalamenti J.P."/>
            <person name="Herman A."/>
            <person name="Mangelson H."/>
            <person name="Liachko I."/>
            <person name="Sullivan S."/>
            <person name="Sone E.D."/>
            <person name="Koren S."/>
            <person name="Silverstein K.A.T."/>
            <person name="Beckman K.B."/>
            <person name="Gohl D.M."/>
        </authorList>
    </citation>
    <scope>NUCLEOTIDE SEQUENCE</scope>
    <source>
        <strain evidence="1">Duluth1</strain>
        <tissue evidence="1">Whole animal</tissue>
    </source>
</reference>